<dbReference type="RefSeq" id="WP_121370648.1">
    <property type="nucleotide sequence ID" value="NZ_RBKS01000001.1"/>
</dbReference>
<feature type="domain" description="SnoaL-like" evidence="1">
    <location>
        <begin position="18"/>
        <end position="151"/>
    </location>
</feature>
<dbReference type="Pfam" id="PF13577">
    <property type="entry name" value="SnoaL_4"/>
    <property type="match status" value="1"/>
</dbReference>
<comment type="caution">
    <text evidence="2">The sequence shown here is derived from an EMBL/GenBank/DDBJ whole genome shotgun (WGS) entry which is preliminary data.</text>
</comment>
<accession>A0A495IJA0</accession>
<reference evidence="2 3" key="1">
    <citation type="submission" date="2018-10" db="EMBL/GenBank/DDBJ databases">
        <title>Sequencing the genomes of 1000 actinobacteria strains.</title>
        <authorList>
            <person name="Klenk H.-P."/>
        </authorList>
    </citation>
    <scope>NUCLEOTIDE SEQUENCE [LARGE SCALE GENOMIC DNA]</scope>
    <source>
        <strain evidence="2 3">DSM 17894</strain>
    </source>
</reference>
<proteinExistence type="predicted"/>
<evidence type="ECO:0000313" key="3">
    <source>
        <dbReference type="Proteomes" id="UP000280008"/>
    </source>
</evidence>
<dbReference type="InterPro" id="IPR037401">
    <property type="entry name" value="SnoaL-like"/>
</dbReference>
<keyword evidence="3" id="KW-1185">Reference proteome</keyword>
<dbReference type="SUPFAM" id="SSF54427">
    <property type="entry name" value="NTF2-like"/>
    <property type="match status" value="1"/>
</dbReference>
<dbReference type="EMBL" id="RBKS01000001">
    <property type="protein sequence ID" value="RKR75859.1"/>
    <property type="molecule type" value="Genomic_DNA"/>
</dbReference>
<gene>
    <name evidence="2" type="ORF">C8E83_3021</name>
</gene>
<evidence type="ECO:0000313" key="2">
    <source>
        <dbReference type="EMBL" id="RKR75859.1"/>
    </source>
</evidence>
<sequence length="168" mass="18350">MTLITIPKNASTEAKLQALVDENQIVDAIHRYTAGLDFGDADLLESALTEDATVDLSLAMAKIGYEFPPLTPRSTIMGGLLPAVGPLDTSHRISNVRVAITGDTATLTCYAQAQHYLPGHGPKPEETRQALMMNRYQAELVRSRDSWRIQTLLIDNAWFSGDPTILIG</sequence>
<organism evidence="2 3">
    <name type="scientific">Frondihabitans australicus</name>
    <dbReference type="NCBI Taxonomy" id="386892"/>
    <lineage>
        <taxon>Bacteria</taxon>
        <taxon>Bacillati</taxon>
        <taxon>Actinomycetota</taxon>
        <taxon>Actinomycetes</taxon>
        <taxon>Micrococcales</taxon>
        <taxon>Microbacteriaceae</taxon>
        <taxon>Frondihabitans</taxon>
    </lineage>
</organism>
<protein>
    <submittedName>
        <fullName evidence="2">SnoaL-like protein</fullName>
    </submittedName>
</protein>
<dbReference type="OrthoDB" id="1492465at2"/>
<dbReference type="Gene3D" id="3.10.450.50">
    <property type="match status" value="1"/>
</dbReference>
<dbReference type="AlphaFoldDB" id="A0A495IJA0"/>
<evidence type="ECO:0000259" key="1">
    <source>
        <dbReference type="Pfam" id="PF13577"/>
    </source>
</evidence>
<dbReference type="InterPro" id="IPR032710">
    <property type="entry name" value="NTF2-like_dom_sf"/>
</dbReference>
<dbReference type="Proteomes" id="UP000280008">
    <property type="component" value="Unassembled WGS sequence"/>
</dbReference>
<name>A0A495IJA0_9MICO</name>